<protein>
    <submittedName>
        <fullName evidence="2">Uncharacterized protein</fullName>
    </submittedName>
</protein>
<gene>
    <name evidence="2" type="ORF">GCM10020366_04800</name>
</gene>
<accession>A0ABP6RGY4</accession>
<comment type="caution">
    <text evidence="2">The sequence shown here is derived from an EMBL/GenBank/DDBJ whole genome shotgun (WGS) entry which is preliminary data.</text>
</comment>
<sequence>MYANTLYRPLKPFYNDSQWAHITDWEDELSPHYDQPAGCSRRHQPDHHPPTW</sequence>
<dbReference type="Proteomes" id="UP001500483">
    <property type="component" value="Unassembled WGS sequence"/>
</dbReference>
<keyword evidence="3" id="KW-1185">Reference proteome</keyword>
<proteinExistence type="predicted"/>
<name>A0ABP6RGY4_9PSEU</name>
<organism evidence="2 3">
    <name type="scientific">Saccharopolyspora gregorii</name>
    <dbReference type="NCBI Taxonomy" id="33914"/>
    <lineage>
        <taxon>Bacteria</taxon>
        <taxon>Bacillati</taxon>
        <taxon>Actinomycetota</taxon>
        <taxon>Actinomycetes</taxon>
        <taxon>Pseudonocardiales</taxon>
        <taxon>Pseudonocardiaceae</taxon>
        <taxon>Saccharopolyspora</taxon>
    </lineage>
</organism>
<evidence type="ECO:0000313" key="2">
    <source>
        <dbReference type="EMBL" id="GAA3353007.1"/>
    </source>
</evidence>
<reference evidence="3" key="1">
    <citation type="journal article" date="2019" name="Int. J. Syst. Evol. Microbiol.">
        <title>The Global Catalogue of Microorganisms (GCM) 10K type strain sequencing project: providing services to taxonomists for standard genome sequencing and annotation.</title>
        <authorList>
            <consortium name="The Broad Institute Genomics Platform"/>
            <consortium name="The Broad Institute Genome Sequencing Center for Infectious Disease"/>
            <person name="Wu L."/>
            <person name="Ma J."/>
        </authorList>
    </citation>
    <scope>NUCLEOTIDE SEQUENCE [LARGE SCALE GENOMIC DNA]</scope>
    <source>
        <strain evidence="3">JCM 9687</strain>
    </source>
</reference>
<evidence type="ECO:0000313" key="3">
    <source>
        <dbReference type="Proteomes" id="UP001500483"/>
    </source>
</evidence>
<dbReference type="RefSeq" id="WP_344923965.1">
    <property type="nucleotide sequence ID" value="NZ_BAAAYK010000010.1"/>
</dbReference>
<feature type="region of interest" description="Disordered" evidence="1">
    <location>
        <begin position="33"/>
        <end position="52"/>
    </location>
</feature>
<dbReference type="EMBL" id="BAAAYK010000010">
    <property type="protein sequence ID" value="GAA3353007.1"/>
    <property type="molecule type" value="Genomic_DNA"/>
</dbReference>
<evidence type="ECO:0000256" key="1">
    <source>
        <dbReference type="SAM" id="MobiDB-lite"/>
    </source>
</evidence>